<feature type="chain" id="PRO_5043783662" evidence="1">
    <location>
        <begin position="19"/>
        <end position="248"/>
    </location>
</feature>
<dbReference type="PROSITE" id="PS51257">
    <property type="entry name" value="PROKAR_LIPOPROTEIN"/>
    <property type="match status" value="1"/>
</dbReference>
<dbReference type="AlphaFoldDB" id="A0AAU6Q748"/>
<dbReference type="Pfam" id="PF20243">
    <property type="entry name" value="MbnP"/>
    <property type="match status" value="1"/>
</dbReference>
<evidence type="ECO:0000259" key="2">
    <source>
        <dbReference type="Pfam" id="PF20243"/>
    </source>
</evidence>
<gene>
    <name evidence="3" type="ORF">WDJ50_17270</name>
</gene>
<feature type="domain" description="Copper-binding protein MbnP-like" evidence="2">
    <location>
        <begin position="20"/>
        <end position="211"/>
    </location>
</feature>
<dbReference type="EMBL" id="CP149783">
    <property type="protein sequence ID" value="WYF46168.1"/>
    <property type="molecule type" value="Genomic_DNA"/>
</dbReference>
<sequence length="248" mass="26198">MQKLFALLSAALIGSACAAPLTITLSLTDGDKPFFYHNPLSVGGQELNVQEVKFYVSEVALVRADGREVPVPGLNLASLKKGTPPQNIEIFRGNAPVGEYRGLRFNVGVPRSLNHADATTAKAPLSVEQGMYWAWNSGYIFFSLLGETGGQKVANHVGGDSHRVTVNLADLQKPGTALQITAQGATVAAALDLQKLYAAGIAGQPWDFAKAQYQQVHMGPAADQLFMNLSGAFSRAQTAAPAAAGSHH</sequence>
<accession>A0AAU6Q748</accession>
<evidence type="ECO:0000313" key="3">
    <source>
        <dbReference type="EMBL" id="WYF46168.1"/>
    </source>
</evidence>
<dbReference type="InterPro" id="IPR046863">
    <property type="entry name" value="MbnP-like_dom"/>
</dbReference>
<keyword evidence="1" id="KW-0732">Signal</keyword>
<proteinExistence type="predicted"/>
<dbReference type="RefSeq" id="WP_339097617.1">
    <property type="nucleotide sequence ID" value="NZ_CP149783.1"/>
</dbReference>
<organism evidence="3">
    <name type="scientific">Deinococcus sp. VB142</name>
    <dbReference type="NCBI Taxonomy" id="3112952"/>
    <lineage>
        <taxon>Bacteria</taxon>
        <taxon>Thermotogati</taxon>
        <taxon>Deinococcota</taxon>
        <taxon>Deinococci</taxon>
        <taxon>Deinococcales</taxon>
        <taxon>Deinococcaceae</taxon>
        <taxon>Deinococcus</taxon>
    </lineage>
</organism>
<protein>
    <submittedName>
        <fullName evidence="3">MbnP family protein</fullName>
    </submittedName>
</protein>
<name>A0AAU6Q748_9DEIO</name>
<feature type="signal peptide" evidence="1">
    <location>
        <begin position="1"/>
        <end position="18"/>
    </location>
</feature>
<evidence type="ECO:0000256" key="1">
    <source>
        <dbReference type="SAM" id="SignalP"/>
    </source>
</evidence>
<reference evidence="3" key="1">
    <citation type="submission" date="2024-03" db="EMBL/GenBank/DDBJ databases">
        <title>Deinococcus weizhi sp. nov., isolated from human skin.</title>
        <authorList>
            <person name="Wei Z."/>
            <person name="Tian F."/>
            <person name="Yang C."/>
            <person name="Xin L.T."/>
            <person name="Wen Z.J."/>
            <person name="Lan K.C."/>
            <person name="Yu L."/>
            <person name="Zhe W."/>
            <person name="Dan F.D."/>
            <person name="Jun W."/>
            <person name="Rui Z."/>
            <person name="Yong X.J."/>
            <person name="Ting Y."/>
            <person name="Wei X."/>
            <person name="Xu Z.G."/>
            <person name="Xin Z."/>
            <person name="Dong F.G."/>
            <person name="Ni X.M."/>
            <person name="Zheng M.G."/>
            <person name="Chun Y."/>
            <person name="Qian W.X."/>
        </authorList>
    </citation>
    <scope>NUCLEOTIDE SEQUENCE</scope>
    <source>
        <strain evidence="3">VB142</strain>
    </source>
</reference>